<feature type="region of interest" description="Disordered" evidence="1">
    <location>
        <begin position="1"/>
        <end position="28"/>
    </location>
</feature>
<protein>
    <submittedName>
        <fullName evidence="2">DUF742 domain-containing protein</fullName>
    </submittedName>
</protein>
<reference evidence="2 3" key="1">
    <citation type="submission" date="2019-12" db="EMBL/GenBank/DDBJ databases">
        <title>Whole genome sequencing of endophytic Actinobacterium Micromonospora sp. MPMI6T.</title>
        <authorList>
            <person name="Evv R."/>
            <person name="Podile A.R."/>
        </authorList>
    </citation>
    <scope>NUCLEOTIDE SEQUENCE [LARGE SCALE GENOMIC DNA]</scope>
    <source>
        <strain evidence="2 3">MPMI6</strain>
    </source>
</reference>
<dbReference type="PANTHER" id="PTHR36221">
    <property type="entry name" value="DUF742 DOMAIN-CONTAINING PROTEIN"/>
    <property type="match status" value="1"/>
</dbReference>
<dbReference type="EMBL" id="WVUH01000098">
    <property type="protein sequence ID" value="MBO4207028.1"/>
    <property type="molecule type" value="Genomic_DNA"/>
</dbReference>
<dbReference type="InterPro" id="IPR007995">
    <property type="entry name" value="DUF742"/>
</dbReference>
<evidence type="ECO:0000256" key="1">
    <source>
        <dbReference type="SAM" id="MobiDB-lite"/>
    </source>
</evidence>
<dbReference type="Pfam" id="PF05331">
    <property type="entry name" value="DUF742"/>
    <property type="match status" value="1"/>
</dbReference>
<name>A0ABS3VRB0_MICEH</name>
<accession>A0ABS3VRB0</accession>
<proteinExistence type="predicted"/>
<sequence>MEPRGVPPYLSDPAATRPSPNCPDRPADPAATLALRPFVITAGRVIGDDTRMGFETQVSALPGARPARLTPEANAIIAICQRPISVAEVSARLRLHFGVTKILIGDLHSAGHIIIHAVDDESPDPDTILRVIHGLRAIF</sequence>
<evidence type="ECO:0000313" key="2">
    <source>
        <dbReference type="EMBL" id="MBO4207028.1"/>
    </source>
</evidence>
<dbReference type="RefSeq" id="WP_208813928.1">
    <property type="nucleotide sequence ID" value="NZ_WVUH01000098.1"/>
</dbReference>
<dbReference type="Proteomes" id="UP000823521">
    <property type="component" value="Unassembled WGS sequence"/>
</dbReference>
<dbReference type="PANTHER" id="PTHR36221:SF1">
    <property type="entry name" value="DUF742 DOMAIN-CONTAINING PROTEIN"/>
    <property type="match status" value="1"/>
</dbReference>
<gene>
    <name evidence="2" type="ORF">GSF22_13575</name>
</gene>
<comment type="caution">
    <text evidence="2">The sequence shown here is derived from an EMBL/GenBank/DDBJ whole genome shotgun (WGS) entry which is preliminary data.</text>
</comment>
<organism evidence="2 3">
    <name type="scientific">Micromonospora echinofusca</name>
    <dbReference type="NCBI Taxonomy" id="47858"/>
    <lineage>
        <taxon>Bacteria</taxon>
        <taxon>Bacillati</taxon>
        <taxon>Actinomycetota</taxon>
        <taxon>Actinomycetes</taxon>
        <taxon>Micromonosporales</taxon>
        <taxon>Micromonosporaceae</taxon>
        <taxon>Micromonospora</taxon>
    </lineage>
</organism>
<evidence type="ECO:0000313" key="3">
    <source>
        <dbReference type="Proteomes" id="UP000823521"/>
    </source>
</evidence>
<keyword evidence="3" id="KW-1185">Reference proteome</keyword>